<accession>A0A0G4HA63</accession>
<evidence type="ECO:0000313" key="2">
    <source>
        <dbReference type="EMBL" id="CEM40655.1"/>
    </source>
</evidence>
<dbReference type="AlphaFoldDB" id="A0A0G4HA63"/>
<feature type="compositionally biased region" description="Basic and acidic residues" evidence="1">
    <location>
        <begin position="767"/>
        <end position="781"/>
    </location>
</feature>
<feature type="compositionally biased region" description="Low complexity" evidence="1">
    <location>
        <begin position="320"/>
        <end position="337"/>
    </location>
</feature>
<feature type="compositionally biased region" description="Acidic residues" evidence="1">
    <location>
        <begin position="338"/>
        <end position="349"/>
    </location>
</feature>
<gene>
    <name evidence="2" type="ORF">Cvel_25456</name>
</gene>
<organism evidence="2">
    <name type="scientific">Chromera velia CCMP2878</name>
    <dbReference type="NCBI Taxonomy" id="1169474"/>
    <lineage>
        <taxon>Eukaryota</taxon>
        <taxon>Sar</taxon>
        <taxon>Alveolata</taxon>
        <taxon>Colpodellida</taxon>
        <taxon>Chromeraceae</taxon>
        <taxon>Chromera</taxon>
    </lineage>
</organism>
<reference evidence="2" key="1">
    <citation type="submission" date="2014-11" db="EMBL/GenBank/DDBJ databases">
        <authorList>
            <person name="Otto D Thomas"/>
            <person name="Naeem Raeece"/>
        </authorList>
    </citation>
    <scope>NUCLEOTIDE SEQUENCE</scope>
</reference>
<name>A0A0G4HA63_9ALVE</name>
<feature type="compositionally biased region" description="Basic and acidic residues" evidence="1">
    <location>
        <begin position="751"/>
        <end position="760"/>
    </location>
</feature>
<feature type="compositionally biased region" description="Polar residues" evidence="1">
    <location>
        <begin position="645"/>
        <end position="654"/>
    </location>
</feature>
<dbReference type="EMBL" id="CDMZ01002080">
    <property type="protein sequence ID" value="CEM40655.1"/>
    <property type="molecule type" value="Genomic_DNA"/>
</dbReference>
<sequence length="807" mass="88810">MSLSRRMGLADRTGGSLMRRHPCVQAVMNLRMQGETDCRPWEEAQRRAEVAVSSGSLSPRGVEVLLKCFSNSPLPKERLTIFKAATPLALEYVKTRKISGSALWSVLTSFRKSGVRDQHFLEEVEREWRRYLPAASSREYSTAACSLARVGVLSFDLLEASLDRAAEEADGLALECVGMLVWALELATNRAAVAAAAAGRERSKLNRVSLQRDGRVRLLVHRATEILSREKGKGGEGMETGVATDTVTLVAMSCMRFGVSTPELIRGVGDFIRTKKAGEIEPRETAFLLNALARSGFRDRQVFKALGTHLMAVTHKTPAGSPGTLPTSSSSPSPSSFEESESEGEEEDETAVRVWPWGEDEYGTGGRGGEGKLALEVLVPNEFCMVLHAFAKSQSFITPQLSSLLLKRTLELATVMELQDASQMLWSVVRLDLCVSNSAPVFEALLDRVGVAAREAERREAAGGVKEGFGHDDEKWKLDEVVMGMTAYAMRKMDARREGQREVLGAVGRPFVERLLPTARLDSVLQLCWTLSELDYFDELDRLLTENRGEGERREERVMARLMWRLKEFDKNLAAQQMLSLQCMVRSFRYKHGKVFEKLPRDLKKFAFRVLNVQEVWEGIQRSDQRERTRHAVTGAAPIRYTDGSPMSRSQAAVSPSPDVGEAARHVQNSSDVPGSFQHVGREDGRIPQTDPAHVPPPVSTSPLRGRTQANGALSAPPRPPPSQSPPGSPSDCAPAFTPLRDVGAVQPESGDAKSEDIERGQSAPREPVRQEGDIAEELSRKLRQKQSGSLPTPPSSFPSRAARVSA</sequence>
<evidence type="ECO:0000256" key="1">
    <source>
        <dbReference type="SAM" id="MobiDB-lite"/>
    </source>
</evidence>
<feature type="region of interest" description="Disordered" evidence="1">
    <location>
        <begin position="621"/>
        <end position="807"/>
    </location>
</feature>
<proteinExistence type="predicted"/>
<feature type="region of interest" description="Disordered" evidence="1">
    <location>
        <begin position="315"/>
        <end position="357"/>
    </location>
</feature>
<protein>
    <submittedName>
        <fullName evidence="2">Uncharacterized protein</fullName>
    </submittedName>
</protein>
<feature type="compositionally biased region" description="Pro residues" evidence="1">
    <location>
        <begin position="717"/>
        <end position="729"/>
    </location>
</feature>
<dbReference type="VEuPathDB" id="CryptoDB:Cvel_25456"/>